<name>A0ABQ5CH48_9ASTR</name>
<protein>
    <submittedName>
        <fullName evidence="1">Uncharacterized protein</fullName>
    </submittedName>
</protein>
<gene>
    <name evidence="1" type="ORF">Tco_0906610</name>
</gene>
<comment type="caution">
    <text evidence="1">The sequence shown here is derived from an EMBL/GenBank/DDBJ whole genome shotgun (WGS) entry which is preliminary data.</text>
</comment>
<reference evidence="1" key="1">
    <citation type="journal article" date="2022" name="Int. J. Mol. Sci.">
        <title>Draft Genome of Tanacetum Coccineum: Genomic Comparison of Closely Related Tanacetum-Family Plants.</title>
        <authorList>
            <person name="Yamashiro T."/>
            <person name="Shiraishi A."/>
            <person name="Nakayama K."/>
            <person name="Satake H."/>
        </authorList>
    </citation>
    <scope>NUCLEOTIDE SEQUENCE</scope>
</reference>
<organism evidence="1 2">
    <name type="scientific">Tanacetum coccineum</name>
    <dbReference type="NCBI Taxonomy" id="301880"/>
    <lineage>
        <taxon>Eukaryota</taxon>
        <taxon>Viridiplantae</taxon>
        <taxon>Streptophyta</taxon>
        <taxon>Embryophyta</taxon>
        <taxon>Tracheophyta</taxon>
        <taxon>Spermatophyta</taxon>
        <taxon>Magnoliopsida</taxon>
        <taxon>eudicotyledons</taxon>
        <taxon>Gunneridae</taxon>
        <taxon>Pentapetalae</taxon>
        <taxon>asterids</taxon>
        <taxon>campanulids</taxon>
        <taxon>Asterales</taxon>
        <taxon>Asteraceae</taxon>
        <taxon>Asteroideae</taxon>
        <taxon>Anthemideae</taxon>
        <taxon>Anthemidinae</taxon>
        <taxon>Tanacetum</taxon>
    </lineage>
</organism>
<evidence type="ECO:0000313" key="1">
    <source>
        <dbReference type="EMBL" id="GJT26335.1"/>
    </source>
</evidence>
<reference evidence="1" key="2">
    <citation type="submission" date="2022-01" db="EMBL/GenBank/DDBJ databases">
        <authorList>
            <person name="Yamashiro T."/>
            <person name="Shiraishi A."/>
            <person name="Satake H."/>
            <person name="Nakayama K."/>
        </authorList>
    </citation>
    <scope>NUCLEOTIDE SEQUENCE</scope>
</reference>
<accession>A0ABQ5CH48</accession>
<dbReference type="Proteomes" id="UP001151760">
    <property type="component" value="Unassembled WGS sequence"/>
</dbReference>
<dbReference type="EMBL" id="BQNB010014284">
    <property type="protein sequence ID" value="GJT26335.1"/>
    <property type="molecule type" value="Genomic_DNA"/>
</dbReference>
<proteinExistence type="predicted"/>
<evidence type="ECO:0000313" key="2">
    <source>
        <dbReference type="Proteomes" id="UP001151760"/>
    </source>
</evidence>
<sequence length="201" mass="22559">MFVILPDSPNIKRENIHGKPLLTPVGLLILNTHDDSCYLETESEDNDGESSISGSISNSIIEYLDNDATTDDITYASTDDNIVELGSTLEGNHNILNIQSKPITQRRSGRVSKLPTKLSEYVLDEKVKYGIQRHVNYSHLSKENYCFSTNLNKTLEPSSYHEACTNKDWVAAMNTKMEALNRNNTWLITGLPPNRNPISCK</sequence>
<keyword evidence="2" id="KW-1185">Reference proteome</keyword>